<dbReference type="SUPFAM" id="SSF55909">
    <property type="entry name" value="Pentein"/>
    <property type="match status" value="1"/>
</dbReference>
<name>A0A5P6P6G3_9BRAD</name>
<organism evidence="2 3">
    <name type="scientific">Bradyrhizobium betae</name>
    <dbReference type="NCBI Taxonomy" id="244734"/>
    <lineage>
        <taxon>Bacteria</taxon>
        <taxon>Pseudomonadati</taxon>
        <taxon>Pseudomonadota</taxon>
        <taxon>Alphaproteobacteria</taxon>
        <taxon>Hyphomicrobiales</taxon>
        <taxon>Nitrobacteraceae</taxon>
        <taxon>Bradyrhizobium</taxon>
    </lineage>
</organism>
<dbReference type="PANTHER" id="PTHR31377">
    <property type="entry name" value="AGMATINE DEIMINASE-RELATED"/>
    <property type="match status" value="1"/>
</dbReference>
<evidence type="ECO:0000256" key="1">
    <source>
        <dbReference type="ARBA" id="ARBA00022801"/>
    </source>
</evidence>
<dbReference type="PANTHER" id="PTHR31377:SF0">
    <property type="entry name" value="AGMATINE DEIMINASE-RELATED"/>
    <property type="match status" value="1"/>
</dbReference>
<protein>
    <submittedName>
        <fullName evidence="2">Agmatine deiminase family protein</fullName>
    </submittedName>
</protein>
<dbReference type="InterPro" id="IPR007466">
    <property type="entry name" value="Peptidyl-Arg-deiminase_porph"/>
</dbReference>
<evidence type="ECO:0000313" key="3">
    <source>
        <dbReference type="Proteomes" id="UP000325641"/>
    </source>
</evidence>
<reference evidence="3" key="1">
    <citation type="submission" date="2019-10" db="EMBL/GenBank/DDBJ databases">
        <title>Complete Genome Sequence of Bradyrhizobium betae type strain PL7HG1T.</title>
        <authorList>
            <person name="Bromfield E.S.P."/>
            <person name="Cloutier S."/>
        </authorList>
    </citation>
    <scope>NUCLEOTIDE SEQUENCE [LARGE SCALE GENOMIC DNA]</scope>
    <source>
        <strain evidence="3">PL7HG1</strain>
    </source>
</reference>
<sequence>MFVMMCAGHKASIRIPAEWEPHECCWMAWSVHREWDTTDAARIKRDLAKVIHTIARFEPVRLLAPPGRQFREACKRFSGCPAVSVIEAPVDDFWMRDIMPTFAIRTTGARRQVVAIDWNFNGWGGSPDRVGRPGDQLAKTAASIFGVPRVSAPFIAEGGALAFDGQGTLITTRSCLLNSNRNGARENLDQQEAIASEFRKFGIHKVIWLEGDPCEPITSGHIDGYVLFAPRKQVLVESIDDRESEPPFWREHDMHLLGRAKNAKGHNLKVVRVLAPRQRYLSGDLDSFAGNYLNVYLTNGAVIVSQFGDAERDELARNALAESFPNREIVPLRIDAIARGGGGIHCLTQPMPKSSGHQ</sequence>
<accession>A0A5P6P6G3</accession>
<dbReference type="KEGG" id="bbet:F8237_17035"/>
<evidence type="ECO:0000313" key="2">
    <source>
        <dbReference type="EMBL" id="QFI73962.1"/>
    </source>
</evidence>
<dbReference type="AlphaFoldDB" id="A0A5P6P6G3"/>
<dbReference type="EMBL" id="CP044543">
    <property type="protein sequence ID" value="QFI73962.1"/>
    <property type="molecule type" value="Genomic_DNA"/>
</dbReference>
<dbReference type="Pfam" id="PF04371">
    <property type="entry name" value="PAD_porph"/>
    <property type="match status" value="1"/>
</dbReference>
<dbReference type="GO" id="GO:0047632">
    <property type="term" value="F:agmatine deiminase activity"/>
    <property type="evidence" value="ECO:0007669"/>
    <property type="project" value="TreeGrafter"/>
</dbReference>
<dbReference type="GO" id="GO:0004668">
    <property type="term" value="F:protein-arginine deiminase activity"/>
    <property type="evidence" value="ECO:0007669"/>
    <property type="project" value="InterPro"/>
</dbReference>
<proteinExistence type="predicted"/>
<dbReference type="GO" id="GO:0009446">
    <property type="term" value="P:putrescine biosynthetic process"/>
    <property type="evidence" value="ECO:0007669"/>
    <property type="project" value="InterPro"/>
</dbReference>
<gene>
    <name evidence="2" type="ORF">F8237_17035</name>
</gene>
<keyword evidence="1" id="KW-0378">Hydrolase</keyword>
<dbReference type="Proteomes" id="UP000325641">
    <property type="component" value="Chromosome"/>
</dbReference>
<dbReference type="Gene3D" id="3.75.10.10">
    <property type="entry name" value="L-arginine/glycine Amidinotransferase, Chain A"/>
    <property type="match status" value="1"/>
</dbReference>
<dbReference type="OrthoDB" id="9808013at2"/>